<feature type="region of interest" description="Disordered" evidence="1">
    <location>
        <begin position="94"/>
        <end position="119"/>
    </location>
</feature>
<comment type="caution">
    <text evidence="2">The sequence shown here is derived from an EMBL/GenBank/DDBJ whole genome shotgun (WGS) entry which is preliminary data.</text>
</comment>
<proteinExistence type="predicted"/>
<evidence type="ECO:0000313" key="3">
    <source>
        <dbReference type="Proteomes" id="UP001341840"/>
    </source>
</evidence>
<dbReference type="Proteomes" id="UP001341840">
    <property type="component" value="Unassembled WGS sequence"/>
</dbReference>
<sequence length="119" mass="13197">MRAILDHKFKSNTLVYCYGEIDPVGAKDKVELVKSKLYKLFEFYDRNSSTVAVGASQSSSVISQVAFSSTSTDLMPRNQEAEVKSDEQREAKLIANGDDCSSRVGSNDFIDLDDDDDDI</sequence>
<keyword evidence="3" id="KW-1185">Reference proteome</keyword>
<dbReference type="EMBL" id="JASCZI010030877">
    <property type="protein sequence ID" value="MED6125166.1"/>
    <property type="molecule type" value="Genomic_DNA"/>
</dbReference>
<accession>A0ABU6RM81</accession>
<protein>
    <submittedName>
        <fullName evidence="2">Uncharacterized protein</fullName>
    </submittedName>
</protein>
<feature type="compositionally biased region" description="Acidic residues" evidence="1">
    <location>
        <begin position="110"/>
        <end position="119"/>
    </location>
</feature>
<name>A0ABU6RM81_9FABA</name>
<gene>
    <name evidence="2" type="ORF">PIB30_066101</name>
</gene>
<reference evidence="2 3" key="1">
    <citation type="journal article" date="2023" name="Plants (Basel)">
        <title>Bridging the Gap: Combining Genomics and Transcriptomics Approaches to Understand Stylosanthes scabra, an Orphan Legume from the Brazilian Caatinga.</title>
        <authorList>
            <person name="Ferreira-Neto J.R.C."/>
            <person name="da Silva M.D."/>
            <person name="Binneck E."/>
            <person name="de Melo N.F."/>
            <person name="da Silva R.H."/>
            <person name="de Melo A.L.T.M."/>
            <person name="Pandolfi V."/>
            <person name="Bustamante F.O."/>
            <person name="Brasileiro-Vidal A.C."/>
            <person name="Benko-Iseppon A.M."/>
        </authorList>
    </citation>
    <scope>NUCLEOTIDE SEQUENCE [LARGE SCALE GENOMIC DNA]</scope>
    <source>
        <tissue evidence="2">Leaves</tissue>
    </source>
</reference>
<evidence type="ECO:0000256" key="1">
    <source>
        <dbReference type="SAM" id="MobiDB-lite"/>
    </source>
</evidence>
<evidence type="ECO:0000313" key="2">
    <source>
        <dbReference type="EMBL" id="MED6125166.1"/>
    </source>
</evidence>
<organism evidence="2 3">
    <name type="scientific">Stylosanthes scabra</name>
    <dbReference type="NCBI Taxonomy" id="79078"/>
    <lineage>
        <taxon>Eukaryota</taxon>
        <taxon>Viridiplantae</taxon>
        <taxon>Streptophyta</taxon>
        <taxon>Embryophyta</taxon>
        <taxon>Tracheophyta</taxon>
        <taxon>Spermatophyta</taxon>
        <taxon>Magnoliopsida</taxon>
        <taxon>eudicotyledons</taxon>
        <taxon>Gunneridae</taxon>
        <taxon>Pentapetalae</taxon>
        <taxon>rosids</taxon>
        <taxon>fabids</taxon>
        <taxon>Fabales</taxon>
        <taxon>Fabaceae</taxon>
        <taxon>Papilionoideae</taxon>
        <taxon>50 kb inversion clade</taxon>
        <taxon>dalbergioids sensu lato</taxon>
        <taxon>Dalbergieae</taxon>
        <taxon>Pterocarpus clade</taxon>
        <taxon>Stylosanthes</taxon>
    </lineage>
</organism>